<dbReference type="InterPro" id="IPR002035">
    <property type="entry name" value="VWF_A"/>
</dbReference>
<dbReference type="Pfam" id="PF00092">
    <property type="entry name" value="VWA"/>
    <property type="match status" value="1"/>
</dbReference>
<proteinExistence type="predicted"/>
<dbReference type="WBParaSite" id="PSU_v2.g3157.t1">
    <property type="protein sequence ID" value="PSU_v2.g3157.t1"/>
    <property type="gene ID" value="PSU_v2.g3157"/>
</dbReference>
<protein>
    <submittedName>
        <fullName evidence="3">VWFA domain-containing protein</fullName>
    </submittedName>
</protein>
<dbReference type="InterPro" id="IPR036465">
    <property type="entry name" value="vWFA_dom_sf"/>
</dbReference>
<sequence>MPIVTQIRNSGVKIISVGLNQTTEIFSDISDRLFLSSTYNISANISNEIIELICPIPPPPEEPMGTLCSQNSQNAWLDVAVIIDISNAMSTRYLSEAAGQLDTLFRLFTIGQQPKHSTRVGIITFGSDATVRESLINTTNFDNLQTAFFDITNFYDPNDKGGNILK</sequence>
<keyword evidence="2" id="KW-1185">Reference proteome</keyword>
<dbReference type="SUPFAM" id="SSF53300">
    <property type="entry name" value="vWA-like"/>
    <property type="match status" value="1"/>
</dbReference>
<dbReference type="PANTHER" id="PTHR31024">
    <property type="entry name" value="C-TYPE LECTIN"/>
    <property type="match status" value="1"/>
</dbReference>
<dbReference type="PANTHER" id="PTHR31024:SF12">
    <property type="entry name" value="VWFA DOMAIN-CONTAINING PROTEIN"/>
    <property type="match status" value="1"/>
</dbReference>
<dbReference type="AlphaFoldDB" id="A0A914YSM2"/>
<dbReference type="GO" id="GO:0045087">
    <property type="term" value="P:innate immune response"/>
    <property type="evidence" value="ECO:0007669"/>
    <property type="project" value="TreeGrafter"/>
</dbReference>
<feature type="domain" description="VWFA" evidence="1">
    <location>
        <begin position="78"/>
        <end position="166"/>
    </location>
</feature>
<name>A0A914YSM2_9BILA</name>
<dbReference type="PROSITE" id="PS50234">
    <property type="entry name" value="VWFA"/>
    <property type="match status" value="1"/>
</dbReference>
<accession>A0A914YSM2</accession>
<dbReference type="Gene3D" id="3.40.50.410">
    <property type="entry name" value="von Willebrand factor, type A domain"/>
    <property type="match status" value="1"/>
</dbReference>
<evidence type="ECO:0000259" key="1">
    <source>
        <dbReference type="PROSITE" id="PS50234"/>
    </source>
</evidence>
<organism evidence="2 3">
    <name type="scientific">Panagrolaimus superbus</name>
    <dbReference type="NCBI Taxonomy" id="310955"/>
    <lineage>
        <taxon>Eukaryota</taxon>
        <taxon>Metazoa</taxon>
        <taxon>Ecdysozoa</taxon>
        <taxon>Nematoda</taxon>
        <taxon>Chromadorea</taxon>
        <taxon>Rhabditida</taxon>
        <taxon>Tylenchina</taxon>
        <taxon>Panagrolaimomorpha</taxon>
        <taxon>Panagrolaimoidea</taxon>
        <taxon>Panagrolaimidae</taxon>
        <taxon>Panagrolaimus</taxon>
    </lineage>
</organism>
<evidence type="ECO:0000313" key="3">
    <source>
        <dbReference type="WBParaSite" id="PSU_v2.g3157.t1"/>
    </source>
</evidence>
<evidence type="ECO:0000313" key="2">
    <source>
        <dbReference type="Proteomes" id="UP000887577"/>
    </source>
</evidence>
<reference evidence="3" key="1">
    <citation type="submission" date="2022-11" db="UniProtKB">
        <authorList>
            <consortium name="WormBaseParasite"/>
        </authorList>
    </citation>
    <scope>IDENTIFICATION</scope>
</reference>
<dbReference type="Proteomes" id="UP000887577">
    <property type="component" value="Unplaced"/>
</dbReference>